<dbReference type="OrthoDB" id="8370318at2"/>
<proteinExistence type="predicted"/>
<evidence type="ECO:0000256" key="5">
    <source>
        <dbReference type="ARBA" id="ARBA00023136"/>
    </source>
</evidence>
<feature type="transmembrane region" description="Helical" evidence="6">
    <location>
        <begin position="97"/>
        <end position="115"/>
    </location>
</feature>
<organism evidence="8 9">
    <name type="scientific">Neisseria iguanae</name>
    <dbReference type="NCBI Taxonomy" id="90242"/>
    <lineage>
        <taxon>Bacteria</taxon>
        <taxon>Pseudomonadati</taxon>
        <taxon>Pseudomonadota</taxon>
        <taxon>Betaproteobacteria</taxon>
        <taxon>Neisseriales</taxon>
        <taxon>Neisseriaceae</taxon>
        <taxon>Neisseria</taxon>
    </lineage>
</organism>
<dbReference type="InterPro" id="IPR037185">
    <property type="entry name" value="EmrE-like"/>
</dbReference>
<feature type="transmembrane region" description="Helical" evidence="6">
    <location>
        <begin position="243"/>
        <end position="263"/>
    </location>
</feature>
<feature type="domain" description="EamA" evidence="7">
    <location>
        <begin position="7"/>
        <end position="137"/>
    </location>
</feature>
<dbReference type="EMBL" id="PXYY01000031">
    <property type="protein sequence ID" value="PSJ80422.1"/>
    <property type="molecule type" value="Genomic_DNA"/>
</dbReference>
<evidence type="ECO:0000256" key="1">
    <source>
        <dbReference type="ARBA" id="ARBA00004651"/>
    </source>
</evidence>
<dbReference type="PANTHER" id="PTHR42920">
    <property type="entry name" value="OS03G0707200 PROTEIN-RELATED"/>
    <property type="match status" value="1"/>
</dbReference>
<evidence type="ECO:0000256" key="3">
    <source>
        <dbReference type="ARBA" id="ARBA00022692"/>
    </source>
</evidence>
<name>A0A2P7U0B9_9NEIS</name>
<dbReference type="RefSeq" id="WP_106741438.1">
    <property type="nucleotide sequence ID" value="NZ_PXYY01000031.1"/>
</dbReference>
<feature type="transmembrane region" description="Helical" evidence="6">
    <location>
        <begin position="154"/>
        <end position="173"/>
    </location>
</feature>
<sequence>MSFAKHRGEWILFAATIAAALGWLFSKSAIAELPAVMFVSLRFSAAALLFLPFAWKQLRGLNKQQWKQSALVGLSFSLYLFFWVLGVKFTTELGKGAFLLSLAMLAAPLIAWLIYKIRPIPQFWLSLPIAVAGMYFLASGGAGGSSSGGVQLDTIFFLLTALWAGIQFVLNARYSQNVPVLALTTIQLGMVGLSCGIYALIVEPMPAHIGGTTWMWLGLSVLIGTNARFLLQTLGQKLSDIGNGALIMILEPVWTMLLSVIFMSEILSTSKIIGCVFILAALVLYRLNISKIRHLFRSKK</sequence>
<comment type="caution">
    <text evidence="8">The sequence shown here is derived from an EMBL/GenBank/DDBJ whole genome shotgun (WGS) entry which is preliminary data.</text>
</comment>
<evidence type="ECO:0000256" key="2">
    <source>
        <dbReference type="ARBA" id="ARBA00022475"/>
    </source>
</evidence>
<feature type="transmembrane region" description="Helical" evidence="6">
    <location>
        <begin position="36"/>
        <end position="54"/>
    </location>
</feature>
<reference evidence="8 9" key="1">
    <citation type="submission" date="2018-03" db="EMBL/GenBank/DDBJ databases">
        <title>Neisseria weixii sp. nov., isolated from the intestinal contents of Tibetan Plateau pika (Ochotona curzoniae) in Yushu, Qinghai Province, China.</title>
        <authorList>
            <person name="Gui Z."/>
        </authorList>
    </citation>
    <scope>NUCLEOTIDE SEQUENCE [LARGE SCALE GENOMIC DNA]</scope>
    <source>
        <strain evidence="8 9">ATCC 51483</strain>
    </source>
</reference>
<evidence type="ECO:0000256" key="4">
    <source>
        <dbReference type="ARBA" id="ARBA00022989"/>
    </source>
</evidence>
<feature type="transmembrane region" description="Helical" evidence="6">
    <location>
        <begin position="213"/>
        <end position="231"/>
    </location>
</feature>
<dbReference type="Pfam" id="PF00892">
    <property type="entry name" value="EamA"/>
    <property type="match status" value="2"/>
</dbReference>
<keyword evidence="5 6" id="KW-0472">Membrane</keyword>
<feature type="transmembrane region" description="Helical" evidence="6">
    <location>
        <begin position="66"/>
        <end position="85"/>
    </location>
</feature>
<evidence type="ECO:0000313" key="9">
    <source>
        <dbReference type="Proteomes" id="UP000241868"/>
    </source>
</evidence>
<feature type="domain" description="EamA" evidence="7">
    <location>
        <begin position="155"/>
        <end position="285"/>
    </location>
</feature>
<protein>
    <submittedName>
        <fullName evidence="8">EamA family transporter</fullName>
    </submittedName>
</protein>
<keyword evidence="3 6" id="KW-0812">Transmembrane</keyword>
<keyword evidence="2" id="KW-1003">Cell membrane</keyword>
<gene>
    <name evidence="8" type="ORF">C7N83_06400</name>
</gene>
<dbReference type="InterPro" id="IPR000620">
    <property type="entry name" value="EamA_dom"/>
</dbReference>
<keyword evidence="4 6" id="KW-1133">Transmembrane helix</keyword>
<accession>A0A2P7U0B9</accession>
<dbReference type="GO" id="GO:0005886">
    <property type="term" value="C:plasma membrane"/>
    <property type="evidence" value="ECO:0007669"/>
    <property type="project" value="UniProtKB-SubCell"/>
</dbReference>
<dbReference type="PANTHER" id="PTHR42920:SF5">
    <property type="entry name" value="EAMA DOMAIN-CONTAINING PROTEIN"/>
    <property type="match status" value="1"/>
</dbReference>
<dbReference type="SUPFAM" id="SSF103481">
    <property type="entry name" value="Multidrug resistance efflux transporter EmrE"/>
    <property type="match status" value="2"/>
</dbReference>
<evidence type="ECO:0000256" key="6">
    <source>
        <dbReference type="SAM" id="Phobius"/>
    </source>
</evidence>
<dbReference type="AlphaFoldDB" id="A0A2P7U0B9"/>
<feature type="transmembrane region" description="Helical" evidence="6">
    <location>
        <begin position="122"/>
        <end position="142"/>
    </location>
</feature>
<dbReference type="Proteomes" id="UP000241868">
    <property type="component" value="Unassembled WGS sequence"/>
</dbReference>
<feature type="transmembrane region" description="Helical" evidence="6">
    <location>
        <begin position="269"/>
        <end position="289"/>
    </location>
</feature>
<dbReference type="InterPro" id="IPR051258">
    <property type="entry name" value="Diverse_Substrate_Transporter"/>
</dbReference>
<keyword evidence="9" id="KW-1185">Reference proteome</keyword>
<evidence type="ECO:0000259" key="7">
    <source>
        <dbReference type="Pfam" id="PF00892"/>
    </source>
</evidence>
<evidence type="ECO:0000313" key="8">
    <source>
        <dbReference type="EMBL" id="PSJ80422.1"/>
    </source>
</evidence>
<comment type="subcellular location">
    <subcellularLocation>
        <location evidence="1">Cell membrane</location>
        <topology evidence="1">Multi-pass membrane protein</topology>
    </subcellularLocation>
</comment>
<feature type="transmembrane region" description="Helical" evidence="6">
    <location>
        <begin position="180"/>
        <end position="201"/>
    </location>
</feature>